<evidence type="ECO:0000313" key="2">
    <source>
        <dbReference type="WBParaSite" id="RSKR_0000353500.1"/>
    </source>
</evidence>
<evidence type="ECO:0000313" key="1">
    <source>
        <dbReference type="Proteomes" id="UP000095286"/>
    </source>
</evidence>
<protein>
    <submittedName>
        <fullName evidence="2">Protein kinase domain-containing protein</fullName>
    </submittedName>
</protein>
<dbReference type="WBParaSite" id="RSKR_0000353500.1">
    <property type="protein sequence ID" value="RSKR_0000353500.1"/>
    <property type="gene ID" value="RSKR_0000353500"/>
</dbReference>
<proteinExistence type="predicted"/>
<organism evidence="1 2">
    <name type="scientific">Rhabditophanes sp. KR3021</name>
    <dbReference type="NCBI Taxonomy" id="114890"/>
    <lineage>
        <taxon>Eukaryota</taxon>
        <taxon>Metazoa</taxon>
        <taxon>Ecdysozoa</taxon>
        <taxon>Nematoda</taxon>
        <taxon>Chromadorea</taxon>
        <taxon>Rhabditida</taxon>
        <taxon>Tylenchina</taxon>
        <taxon>Panagrolaimomorpha</taxon>
        <taxon>Strongyloidoidea</taxon>
        <taxon>Alloionematidae</taxon>
        <taxon>Rhabditophanes</taxon>
    </lineage>
</organism>
<accession>A0AC35TR88</accession>
<reference evidence="2" key="1">
    <citation type="submission" date="2016-11" db="UniProtKB">
        <authorList>
            <consortium name="WormBaseParasite"/>
        </authorList>
    </citation>
    <scope>IDENTIFICATION</scope>
    <source>
        <strain evidence="2">KR3021</strain>
    </source>
</reference>
<dbReference type="Proteomes" id="UP000095286">
    <property type="component" value="Unplaced"/>
</dbReference>
<name>A0AC35TR88_9BILA</name>
<sequence length="465" mass="53858">MPHSIPHKWSKKTRKLDFKNEMCIGCHRSLTLLSTNLQCKAKNCGQKVHEECIDKVKNNCGLTVEHFKFFWMKIHTVQGSKSQRNGVSSKIWPEPNTTTLDEEDLDATDMPISVPTNLSATNDSDTTLKSLVLEEKVSSKRLLFDGIELPEFEGIGCYRGKFHTTSIKTNDEVDVKEFIGRGRFGEVRRGQFHEEIVIKFLNMDHVEEAGRGKALYNDTTSFRETRHPNIALFKGYMIDKNIYALIIQDCKDCSLHRLIHGDPSNDSRMKSNSLEYSQTLSFAQQICLGMQYLKARNIIHKDLRTKNIFVDGKKIIITDYGLFNMARLQYPKRNHGYLVSENWTTYLAPELIRSLNSTFSPLPFSYKTDIYSFGTCLYEMFFRKFPFENEAWERRIFFIGRGVKASFKGFNVNRVLTGIITKCWDINPEVRNEFEEIHKKLNDVPKKHVTRSPSFPSPKSYESIF</sequence>